<dbReference type="InterPro" id="IPR055411">
    <property type="entry name" value="LRR_FXL15/At3g58940/PEG3-like"/>
</dbReference>
<dbReference type="SMART" id="SM00579">
    <property type="entry name" value="FBD"/>
    <property type="match status" value="1"/>
</dbReference>
<evidence type="ECO:0008006" key="5">
    <source>
        <dbReference type="Google" id="ProtNLM"/>
    </source>
</evidence>
<dbReference type="InterPro" id="IPR036047">
    <property type="entry name" value="F-box-like_dom_sf"/>
</dbReference>
<feature type="domain" description="FBD" evidence="2">
    <location>
        <begin position="357"/>
        <end position="429"/>
    </location>
</feature>
<name>A0AAU9SME6_THLAR</name>
<sequence length="429" mass="48624">MDRTSGLSDDLILKILSFVPSKVAVATSLLSKRWRSLWKHVPKLCYFDPSIDSEFWRASRFVEKFLLLHNKAPVLDTLQLKVSRFCPPTDIETWVSIAVSRGVRNLVFYQHRPCNTALSLPRSLFTCETLVTLKLHQANVVDVPLTICFRSLKRLYLTSVGFSSDKIFVRLLTGCPVLEGLVMAQCSYVTMTTFTIAVPSLKNLLVVNLNSLSKVPGDDFGLVIEAPSLKSLVIVSRLYWVCSLVKMPKLVFARIKIPHGDSRKLLGCLTSAKNLSLCVKQAVDSYPISVFCQLVSLKLCTCSSDWFRLILKHTPKLRVLRFQHPEILLPSLANIRRYCSSYGDVQSQWEQPSSVPQCLVSSLETVEWIDYEGTKAEKKVVMYLLENSRQLKTVVIRALNSNTLEKRHKMLQELSSTQRSSTKCRLSFI</sequence>
<dbReference type="EMBL" id="OU466862">
    <property type="protein sequence ID" value="CAH2069737.1"/>
    <property type="molecule type" value="Genomic_DNA"/>
</dbReference>
<keyword evidence="4" id="KW-1185">Reference proteome</keyword>
<dbReference type="CDD" id="cd22160">
    <property type="entry name" value="F-box_AtFBL13-like"/>
    <property type="match status" value="1"/>
</dbReference>
<protein>
    <recommendedName>
        <fullName evidence="5">FBD domain-containing protein</fullName>
    </recommendedName>
</protein>
<dbReference type="Pfam" id="PF00646">
    <property type="entry name" value="F-box"/>
    <property type="match status" value="1"/>
</dbReference>
<dbReference type="Proteomes" id="UP000836841">
    <property type="component" value="Chromosome 6"/>
</dbReference>
<dbReference type="Gene3D" id="1.20.1280.50">
    <property type="match status" value="1"/>
</dbReference>
<dbReference type="PANTHER" id="PTHR31900">
    <property type="entry name" value="F-BOX/RNI SUPERFAMILY PROTEIN-RELATED"/>
    <property type="match status" value="1"/>
</dbReference>
<evidence type="ECO:0000259" key="1">
    <source>
        <dbReference type="SMART" id="SM00256"/>
    </source>
</evidence>
<dbReference type="Pfam" id="PF08387">
    <property type="entry name" value="FBD"/>
    <property type="match status" value="1"/>
</dbReference>
<evidence type="ECO:0000313" key="4">
    <source>
        <dbReference type="Proteomes" id="UP000836841"/>
    </source>
</evidence>
<dbReference type="InterPro" id="IPR032675">
    <property type="entry name" value="LRR_dom_sf"/>
</dbReference>
<evidence type="ECO:0000259" key="2">
    <source>
        <dbReference type="SMART" id="SM00579"/>
    </source>
</evidence>
<evidence type="ECO:0000313" key="3">
    <source>
        <dbReference type="EMBL" id="CAH2069737.1"/>
    </source>
</evidence>
<reference evidence="3 4" key="1">
    <citation type="submission" date="2022-03" db="EMBL/GenBank/DDBJ databases">
        <authorList>
            <person name="Nunn A."/>
            <person name="Chopra R."/>
            <person name="Nunn A."/>
            <person name="Contreras Garrido A."/>
        </authorList>
    </citation>
    <scope>NUCLEOTIDE SEQUENCE [LARGE SCALE GENOMIC DNA]</scope>
</reference>
<dbReference type="SUPFAM" id="SSF52058">
    <property type="entry name" value="L domain-like"/>
    <property type="match status" value="1"/>
</dbReference>
<dbReference type="Pfam" id="PF24758">
    <property type="entry name" value="LRR_At5g56370"/>
    <property type="match status" value="1"/>
</dbReference>
<dbReference type="InterPro" id="IPR053781">
    <property type="entry name" value="F-box_AtFBL13-like"/>
</dbReference>
<dbReference type="InterPro" id="IPR050232">
    <property type="entry name" value="FBL13/AtMIF1-like"/>
</dbReference>
<proteinExistence type="predicted"/>
<dbReference type="SUPFAM" id="SSF81383">
    <property type="entry name" value="F-box domain"/>
    <property type="match status" value="1"/>
</dbReference>
<dbReference type="InterPro" id="IPR001810">
    <property type="entry name" value="F-box_dom"/>
</dbReference>
<dbReference type="SMART" id="SM00256">
    <property type="entry name" value="FBOX"/>
    <property type="match status" value="1"/>
</dbReference>
<accession>A0AAU9SME6</accession>
<dbReference type="InterPro" id="IPR006566">
    <property type="entry name" value="FBD"/>
</dbReference>
<feature type="domain" description="F-box" evidence="1">
    <location>
        <begin position="7"/>
        <end position="46"/>
    </location>
</feature>
<gene>
    <name evidence="3" type="ORF">TAV2_LOCUS20343</name>
</gene>
<organism evidence="3 4">
    <name type="scientific">Thlaspi arvense</name>
    <name type="common">Field penny-cress</name>
    <dbReference type="NCBI Taxonomy" id="13288"/>
    <lineage>
        <taxon>Eukaryota</taxon>
        <taxon>Viridiplantae</taxon>
        <taxon>Streptophyta</taxon>
        <taxon>Embryophyta</taxon>
        <taxon>Tracheophyta</taxon>
        <taxon>Spermatophyta</taxon>
        <taxon>Magnoliopsida</taxon>
        <taxon>eudicotyledons</taxon>
        <taxon>Gunneridae</taxon>
        <taxon>Pentapetalae</taxon>
        <taxon>rosids</taxon>
        <taxon>malvids</taxon>
        <taxon>Brassicales</taxon>
        <taxon>Brassicaceae</taxon>
        <taxon>Thlaspideae</taxon>
        <taxon>Thlaspi</taxon>
    </lineage>
</organism>
<dbReference type="PANTHER" id="PTHR31900:SF34">
    <property type="entry name" value="EMB|CAB62440.1-RELATED"/>
    <property type="match status" value="1"/>
</dbReference>
<dbReference type="Gene3D" id="3.80.10.10">
    <property type="entry name" value="Ribonuclease Inhibitor"/>
    <property type="match status" value="1"/>
</dbReference>
<dbReference type="AlphaFoldDB" id="A0AAU9SME6"/>